<dbReference type="InterPro" id="IPR036909">
    <property type="entry name" value="Cyt_c-like_dom_sf"/>
</dbReference>
<keyword evidence="5" id="KW-1185">Reference proteome</keyword>
<dbReference type="Pfam" id="PF07635">
    <property type="entry name" value="PSCyt1"/>
    <property type="match status" value="1"/>
</dbReference>
<dbReference type="SUPFAM" id="SSF46626">
    <property type="entry name" value="Cytochrome c"/>
    <property type="match status" value="1"/>
</dbReference>
<evidence type="ECO:0000313" key="5">
    <source>
        <dbReference type="Proteomes" id="UP001155241"/>
    </source>
</evidence>
<accession>A0A9X2FAP0</accession>
<dbReference type="InterPro" id="IPR022655">
    <property type="entry name" value="DUF1553"/>
</dbReference>
<organism evidence="4 5">
    <name type="scientific">Aeoliella straminimaris</name>
    <dbReference type="NCBI Taxonomy" id="2954799"/>
    <lineage>
        <taxon>Bacteria</taxon>
        <taxon>Pseudomonadati</taxon>
        <taxon>Planctomycetota</taxon>
        <taxon>Planctomycetia</taxon>
        <taxon>Pirellulales</taxon>
        <taxon>Lacipirellulaceae</taxon>
        <taxon>Aeoliella</taxon>
    </lineage>
</organism>
<dbReference type="EMBL" id="JAMXLR010000055">
    <property type="protein sequence ID" value="MCO6045485.1"/>
    <property type="molecule type" value="Genomic_DNA"/>
</dbReference>
<dbReference type="Pfam" id="PF07583">
    <property type="entry name" value="PSCyt2"/>
    <property type="match status" value="1"/>
</dbReference>
<dbReference type="GO" id="GO:0020037">
    <property type="term" value="F:heme binding"/>
    <property type="evidence" value="ECO:0007669"/>
    <property type="project" value="InterPro"/>
</dbReference>
<dbReference type="GO" id="GO:0009055">
    <property type="term" value="F:electron transfer activity"/>
    <property type="evidence" value="ECO:0007669"/>
    <property type="project" value="InterPro"/>
</dbReference>
<dbReference type="Proteomes" id="UP001155241">
    <property type="component" value="Unassembled WGS sequence"/>
</dbReference>
<proteinExistence type="predicted"/>
<name>A0A9X2FAP0_9BACT</name>
<evidence type="ECO:0000259" key="2">
    <source>
        <dbReference type="Pfam" id="PF07587"/>
    </source>
</evidence>
<evidence type="ECO:0000259" key="3">
    <source>
        <dbReference type="Pfam" id="PF07635"/>
    </source>
</evidence>
<comment type="caution">
    <text evidence="4">The sequence shown here is derived from an EMBL/GenBank/DDBJ whole genome shotgun (WGS) entry which is preliminary data.</text>
</comment>
<feature type="domain" description="Cytochrome C Planctomycete-type" evidence="3">
    <location>
        <begin position="47"/>
        <end position="108"/>
    </location>
</feature>
<dbReference type="PANTHER" id="PTHR35889">
    <property type="entry name" value="CYCLOINULO-OLIGOSACCHARIDE FRUCTANOTRANSFERASE-RELATED"/>
    <property type="match status" value="1"/>
</dbReference>
<evidence type="ECO:0000313" key="4">
    <source>
        <dbReference type="EMBL" id="MCO6045485.1"/>
    </source>
</evidence>
<reference evidence="4" key="1">
    <citation type="submission" date="2022-06" db="EMBL/GenBank/DDBJ databases">
        <title>Aeoliella straminimaris, a novel planctomycete from sediments.</title>
        <authorList>
            <person name="Vitorino I.R."/>
            <person name="Lage O.M."/>
        </authorList>
    </citation>
    <scope>NUCLEOTIDE SEQUENCE</scope>
    <source>
        <strain evidence="4">ICT_H6.2</strain>
    </source>
</reference>
<dbReference type="PANTHER" id="PTHR35889:SF3">
    <property type="entry name" value="F-BOX DOMAIN-CONTAINING PROTEIN"/>
    <property type="match status" value="1"/>
</dbReference>
<dbReference type="RefSeq" id="WP_252853597.1">
    <property type="nucleotide sequence ID" value="NZ_JAMXLR010000055.1"/>
</dbReference>
<feature type="domain" description="DUF1553" evidence="2">
    <location>
        <begin position="695"/>
        <end position="955"/>
    </location>
</feature>
<dbReference type="InterPro" id="IPR011444">
    <property type="entry name" value="DUF1549"/>
</dbReference>
<dbReference type="AlphaFoldDB" id="A0A9X2FAP0"/>
<gene>
    <name evidence="4" type="ORF">NG895_16360</name>
</gene>
<dbReference type="InterPro" id="IPR011429">
    <property type="entry name" value="Cyt_c_Planctomycete-type"/>
</dbReference>
<feature type="domain" description="DUF1549" evidence="1">
    <location>
        <begin position="157"/>
        <end position="362"/>
    </location>
</feature>
<dbReference type="Pfam" id="PF07587">
    <property type="entry name" value="PSD1"/>
    <property type="match status" value="1"/>
</dbReference>
<sequence length="1010" mass="112980">MKGGQRIELFLAAACFTLLSIGSASKVGAEAPISYNRQIRPLLSDRCFQCHGPDANHREAGLRLDEREAATSETDSGYIAIVPGQLDESELVARITSDDEGLVMPPVDSGKSLNKEEIELLKRWVDQGAEYQPHWAFIVPKQGKLPAVEQSDWPQGPIDHYILARLEAEGLAPSDETNRITLIRRVTLDLTGLPPTREEVEAFLADQSPDAYERLVDRLLASPHYGEHMARYWLDAVRYGDTHGLHLDNYREMWPYRDWVVRAMNNNLPWDQFTVMQIAGDLMPAASLDDKIASGFNRCHVSTNEGGSIAEEVYVRNVVDRVSTTGTVFLGLTMGCAVCHDHKFDPITMRDFYSSFAFFNNLDGPAMDNNRADPAPTIKAPTPEQSEQLASLRSKLAEAEKKLAQPWPEVDELQDQWETATLQQVEQSDSDAAAFGLWHSVGPFRSDVRYLRSRRHGPEGKPVDPGQTFEVSDGETLAWQERPEWIDGEIHNDLSQKVSATFLYRQIVSPKEQTITIGLGTDDGAKVYLNGKRIFRTTQSRGVTPNENQVELKLAEGSNELLIKVINHGGVSGFCFTPPEAREGMPAEVLGALRVTSEERNAEQQASLQQHYRLQECPLDEVQQLKQQVDQLQSKIVELEAAIPTTLVMKERAEPRPSFLLARGQYDAPDKEAGPLPRQVPQFLPPLPEGATQDRLGYAKWLVMPENPLMARVTVNRFWQQFFGIGIVETADDFGSQGSWPSHPELLDWLAVDFREHGWDVKRLVKQIVMSRTYRQSSKTTSELLEVDPRNRLLARGPRFRLDAEVIRDQALAVSGLLVDQQGGPSVKPPQPDGLWKAVAYTGSNTRLFVADTEAEKVHRRSLYTFWKRTSPPPQMTTLDAPSREACVVRRERTNTPLAALLLLNDPQYVEAARALAQRSMLEAGGPQGKIAETMLQLSLLRKPTQQEIDRLVSVYNESLPRYQQDAEAAVKLLGTGVAPVSEELDRAELAAWTLAANVVLNLDEVLTKE</sequence>
<dbReference type="Gene3D" id="2.60.120.260">
    <property type="entry name" value="Galactose-binding domain-like"/>
    <property type="match status" value="1"/>
</dbReference>
<protein>
    <submittedName>
        <fullName evidence="4">PSD1 and planctomycete cytochrome C domain-containing protein</fullName>
    </submittedName>
</protein>
<evidence type="ECO:0000259" key="1">
    <source>
        <dbReference type="Pfam" id="PF07583"/>
    </source>
</evidence>